<accession>A0ACC4DKQ6</accession>
<evidence type="ECO:0000313" key="2">
    <source>
        <dbReference type="Proteomes" id="UP001638806"/>
    </source>
</evidence>
<reference evidence="1" key="1">
    <citation type="submission" date="2024-12" db="EMBL/GenBank/DDBJ databases">
        <title>Comparative genomics and development of molecular markers within Purpureocillium lilacinum and among Purpureocillium species.</title>
        <authorList>
            <person name="Yeh Z.-Y."/>
            <person name="Ni N.-T."/>
            <person name="Lo P.-H."/>
            <person name="Mushyakhwo K."/>
            <person name="Lin C.-F."/>
            <person name="Nai Y.-S."/>
        </authorList>
    </citation>
    <scope>NUCLEOTIDE SEQUENCE</scope>
    <source>
        <strain evidence="1">NCHU-NPUST-175</strain>
    </source>
</reference>
<name>A0ACC4DKQ6_PURLI</name>
<gene>
    <name evidence="1" type="ORF">ACCO45_009786</name>
</gene>
<protein>
    <submittedName>
        <fullName evidence="1">Uncharacterized protein</fullName>
    </submittedName>
</protein>
<comment type="caution">
    <text evidence="1">The sequence shown here is derived from an EMBL/GenBank/DDBJ whole genome shotgun (WGS) entry which is preliminary data.</text>
</comment>
<dbReference type="EMBL" id="JBGNUJ010000008">
    <property type="protein sequence ID" value="KAL3956940.1"/>
    <property type="molecule type" value="Genomic_DNA"/>
</dbReference>
<sequence length="111" mass="11805">MSLAAIPKQCSAVGPRHVSKRTAQRPCLVRICKRSGLAPRVQALSGLPDLSRVVGGCHQQPPSAAVGIGMPSVDDSVTLRRRAWLRGKAGKCREAMQCAMLYRSPCQPVGG</sequence>
<evidence type="ECO:0000313" key="1">
    <source>
        <dbReference type="EMBL" id="KAL3956940.1"/>
    </source>
</evidence>
<proteinExistence type="predicted"/>
<keyword evidence="2" id="KW-1185">Reference proteome</keyword>
<organism evidence="1 2">
    <name type="scientific">Purpureocillium lilacinum</name>
    <name type="common">Paecilomyces lilacinus</name>
    <dbReference type="NCBI Taxonomy" id="33203"/>
    <lineage>
        <taxon>Eukaryota</taxon>
        <taxon>Fungi</taxon>
        <taxon>Dikarya</taxon>
        <taxon>Ascomycota</taxon>
        <taxon>Pezizomycotina</taxon>
        <taxon>Sordariomycetes</taxon>
        <taxon>Hypocreomycetidae</taxon>
        <taxon>Hypocreales</taxon>
        <taxon>Ophiocordycipitaceae</taxon>
        <taxon>Purpureocillium</taxon>
    </lineage>
</organism>
<dbReference type="Proteomes" id="UP001638806">
    <property type="component" value="Unassembled WGS sequence"/>
</dbReference>